<dbReference type="AlphaFoldDB" id="Q1PWD4"/>
<protein>
    <submittedName>
        <fullName evidence="1">Uncharacterized protein</fullName>
    </submittedName>
</protein>
<evidence type="ECO:0000313" key="1">
    <source>
        <dbReference type="EMBL" id="CAJ71546.1"/>
    </source>
</evidence>
<sequence length="97" mass="11591">MFFIEMVNLLSGVFCYQYTAEYLGNPTISILFLQQGFALFAGFRFKVLKTLDELCKKYRMGVSINEREHLYTFSPERPLNFWFYNPQHEFDKAPVRK</sequence>
<name>Q1PWD4_KUEST</name>
<reference evidence="1" key="1">
    <citation type="journal article" date="2006" name="Nature">
        <title>Deciphering the evolution and metabolism of an anammox bacterium from a community genome.</title>
        <authorList>
            <person name="Strous M."/>
            <person name="Pelletier E."/>
            <person name="Mangenot S."/>
            <person name="Rattei T."/>
            <person name="Lehner A."/>
            <person name="Taylor M.W."/>
            <person name="Horn M."/>
            <person name="Daims H."/>
            <person name="Bartol-Mavel D."/>
            <person name="Wincker P."/>
            <person name="Barbe V."/>
            <person name="Fonknechten N."/>
            <person name="Vallenet D."/>
            <person name="Segurens B."/>
            <person name="Schenowitz-Truong C."/>
            <person name="Medigue C."/>
            <person name="Collingro A."/>
            <person name="Snel B."/>
            <person name="Dutilh B.E."/>
            <person name="OpDenCamp H.J.M."/>
            <person name="vanDerDrift C."/>
            <person name="Cirpus I."/>
            <person name="vanDePas-Schoonen K.T."/>
            <person name="Harhangi H.R."/>
            <person name="vanNiftrik L."/>
            <person name="Schmid M."/>
            <person name="Keltjens J."/>
            <person name="vanDeVossenberg J."/>
            <person name="Kartal B."/>
            <person name="Meier H."/>
            <person name="Frishman D."/>
            <person name="Huynen M.A."/>
            <person name="Mewes H."/>
            <person name="Weissenbach J."/>
            <person name="Jetten M.S.M."/>
            <person name="Wagner M."/>
            <person name="LePaslier D."/>
        </authorList>
    </citation>
    <scope>NUCLEOTIDE SEQUENCE</scope>
</reference>
<gene>
    <name evidence="1" type="ORF">kustc0801</name>
</gene>
<accession>Q1PWD4</accession>
<reference evidence="1" key="2">
    <citation type="submission" date="2006-01" db="EMBL/GenBank/DDBJ databases">
        <authorList>
            <person name="Genoscope"/>
        </authorList>
    </citation>
    <scope>NUCLEOTIDE SEQUENCE</scope>
</reference>
<dbReference type="EMBL" id="CT573073">
    <property type="protein sequence ID" value="CAJ71546.1"/>
    <property type="molecule type" value="Genomic_DNA"/>
</dbReference>
<organism evidence="1">
    <name type="scientific">Kuenenia stuttgartiensis</name>
    <dbReference type="NCBI Taxonomy" id="174633"/>
    <lineage>
        <taxon>Bacteria</taxon>
        <taxon>Pseudomonadati</taxon>
        <taxon>Planctomycetota</taxon>
        <taxon>Candidatus Brocadiia</taxon>
        <taxon>Candidatus Brocadiales</taxon>
        <taxon>Candidatus Brocadiaceae</taxon>
        <taxon>Candidatus Kuenenia</taxon>
    </lineage>
</organism>
<proteinExistence type="predicted"/>